<dbReference type="PANTHER" id="PTHR24258:SF129">
    <property type="entry name" value="LP15124P-RELATED"/>
    <property type="match status" value="1"/>
</dbReference>
<dbReference type="InterPro" id="IPR001254">
    <property type="entry name" value="Trypsin_dom"/>
</dbReference>
<dbReference type="FunFam" id="2.40.10.10:FF:000038">
    <property type="entry name" value="Serine protease"/>
    <property type="match status" value="1"/>
</dbReference>
<keyword evidence="6" id="KW-0732">Signal</keyword>
<evidence type="ECO:0000256" key="5">
    <source>
        <dbReference type="ARBA" id="ARBA00076468"/>
    </source>
</evidence>
<sequence>MSGLSVLLVNVVVVTTIMIGVASSIRANRIERPAISRKVVNRIVNRDAVPFTDSSSIFFLHLLKHKPQYQKLDRIPTTTAAPVTRACICVPFYLCDSNQTIITDGSGIIDVRAGAEQCTGPFEVCCYPPNGTVPTMPPTIPTITFPTVSPTIPTITFPTVSPTTAPPSPSPTPTGLPYCICVDISLCDPNGIVTISGEGVIDPRYGLCPGTQVCCRILANTTLPPTVPTITFPTVSPTTAPPSPSPTPTGLPYCICVDISLCDPNGIVTISGEGVINPRYGLCPGTQVCCRILANTTLPPTNPPTTMTTMPPTTGTPGQTQLCFVCGNITICFTCMVVISPGGGGMIDPRVSQVLTDGSICSMTNLPSCQNVKMSNPIRTMDLGPVKNPGTSQECYCVKSWLCSEGNAVSPDGLGIIDSRFTVCSSTDQVCCRLVGINLQSFRASSSGNSFTKRTSDGSSSRVTCGIQNNNYAPRKYKLFYSTKFCLYKTVLDNDSSRLYSAAYPPDSEKTYFAEFPWMVALLLKSSNPYVFHCGASLISSGAILTAAHCVENQRPENLIARFGQWNLGSNVQPLPIQEVNILAIAIHPSFYHDGLFHDVAVLVLEKPVIYGANILPICLPEQGMVFLAGTSCYGIGWGSDSFGPEGKYQAELRRVNLPIIDRDDCQTRLRNTKLGQYFQLHGSFICAGGVANKDTCRGDGGGPLVCQASTGQYFQAGIVSWGIGCGANVPAVYASVSQHRQWIDQQFATYGV</sequence>
<dbReference type="GO" id="GO:0005576">
    <property type="term" value="C:extracellular region"/>
    <property type="evidence" value="ECO:0007669"/>
    <property type="project" value="UniProtKB-SubCell"/>
</dbReference>
<dbReference type="InterPro" id="IPR041515">
    <property type="entry name" value="PPAF-2-like_Clip"/>
</dbReference>
<feature type="chain" id="PRO_5035447413" description="Phenoloxidase-activating factor 2" evidence="6">
    <location>
        <begin position="23"/>
        <end position="753"/>
    </location>
</feature>
<keyword evidence="2" id="KW-0964">Secreted</keyword>
<dbReference type="PROSITE" id="PS50240">
    <property type="entry name" value="TRYPSIN_DOM"/>
    <property type="match status" value="1"/>
</dbReference>
<protein>
    <recommendedName>
        <fullName evidence="4">Phenoloxidase-activating factor 2</fullName>
    </recommendedName>
    <alternativeName>
        <fullName evidence="5">Prophenoloxidase-activating factor II</fullName>
    </alternativeName>
</protein>
<evidence type="ECO:0000259" key="7">
    <source>
        <dbReference type="PROSITE" id="PS50240"/>
    </source>
</evidence>
<keyword evidence="8" id="KW-1185">Reference proteome</keyword>
<dbReference type="InterPro" id="IPR009003">
    <property type="entry name" value="Peptidase_S1_PA"/>
</dbReference>
<accession>A0A8N1S7H5</accession>
<dbReference type="CDD" id="cd00190">
    <property type="entry name" value="Tryp_SPc"/>
    <property type="match status" value="1"/>
</dbReference>
<dbReference type="Proteomes" id="UP000504615">
    <property type="component" value="Unplaced"/>
</dbReference>
<keyword evidence="3" id="KW-1015">Disulfide bond</keyword>
<dbReference type="PROSITE" id="PS00134">
    <property type="entry name" value="TRYPSIN_HIS"/>
    <property type="match status" value="1"/>
</dbReference>
<gene>
    <name evidence="9" type="primary">LOC105430129</name>
</gene>
<dbReference type="InterPro" id="IPR001314">
    <property type="entry name" value="Peptidase_S1A"/>
</dbReference>
<dbReference type="GO" id="GO:0004252">
    <property type="term" value="F:serine-type endopeptidase activity"/>
    <property type="evidence" value="ECO:0007669"/>
    <property type="project" value="InterPro"/>
</dbReference>
<evidence type="ECO:0000313" key="9">
    <source>
        <dbReference type="RefSeq" id="XP_025074839.1"/>
    </source>
</evidence>
<dbReference type="AlphaFoldDB" id="A0A8N1S7H5"/>
<dbReference type="InterPro" id="IPR043504">
    <property type="entry name" value="Peptidase_S1_PA_chymotrypsin"/>
</dbReference>
<organism evidence="8 9">
    <name type="scientific">Pogonomyrmex barbatus</name>
    <name type="common">red harvester ant</name>
    <dbReference type="NCBI Taxonomy" id="144034"/>
    <lineage>
        <taxon>Eukaryota</taxon>
        <taxon>Metazoa</taxon>
        <taxon>Ecdysozoa</taxon>
        <taxon>Arthropoda</taxon>
        <taxon>Hexapoda</taxon>
        <taxon>Insecta</taxon>
        <taxon>Pterygota</taxon>
        <taxon>Neoptera</taxon>
        <taxon>Endopterygota</taxon>
        <taxon>Hymenoptera</taxon>
        <taxon>Apocrita</taxon>
        <taxon>Aculeata</taxon>
        <taxon>Formicoidea</taxon>
        <taxon>Formicidae</taxon>
        <taxon>Myrmicinae</taxon>
        <taxon>Pogonomyrmex</taxon>
    </lineage>
</organism>
<feature type="domain" description="Peptidase S1" evidence="7">
    <location>
        <begin position="499"/>
        <end position="749"/>
    </location>
</feature>
<dbReference type="GeneID" id="105430129"/>
<dbReference type="SUPFAM" id="SSF50494">
    <property type="entry name" value="Trypsin-like serine proteases"/>
    <property type="match status" value="1"/>
</dbReference>
<name>A0A8N1S7H5_9HYME</name>
<dbReference type="Pfam" id="PF18322">
    <property type="entry name" value="CLIP_1"/>
    <property type="match status" value="4"/>
</dbReference>
<dbReference type="OrthoDB" id="5949700at2759"/>
<evidence type="ECO:0000256" key="6">
    <source>
        <dbReference type="SAM" id="SignalP"/>
    </source>
</evidence>
<comment type="subcellular location">
    <subcellularLocation>
        <location evidence="1">Secreted</location>
    </subcellularLocation>
</comment>
<evidence type="ECO:0000256" key="3">
    <source>
        <dbReference type="ARBA" id="ARBA00023157"/>
    </source>
</evidence>
<evidence type="ECO:0000256" key="2">
    <source>
        <dbReference type="ARBA" id="ARBA00022525"/>
    </source>
</evidence>
<dbReference type="GO" id="GO:0006508">
    <property type="term" value="P:proteolysis"/>
    <property type="evidence" value="ECO:0007669"/>
    <property type="project" value="InterPro"/>
</dbReference>
<feature type="signal peptide" evidence="6">
    <location>
        <begin position="1"/>
        <end position="22"/>
    </location>
</feature>
<dbReference type="Gene3D" id="2.40.10.10">
    <property type="entry name" value="Trypsin-like serine proteases"/>
    <property type="match status" value="1"/>
</dbReference>
<evidence type="ECO:0000313" key="8">
    <source>
        <dbReference type="Proteomes" id="UP000504615"/>
    </source>
</evidence>
<dbReference type="PRINTS" id="PR00722">
    <property type="entry name" value="CHYMOTRYPSIN"/>
</dbReference>
<dbReference type="RefSeq" id="XP_025074839.1">
    <property type="nucleotide sequence ID" value="XM_025219054.1"/>
</dbReference>
<evidence type="ECO:0000256" key="4">
    <source>
        <dbReference type="ARBA" id="ARBA00068096"/>
    </source>
</evidence>
<reference evidence="9" key="1">
    <citation type="submission" date="2025-08" db="UniProtKB">
        <authorList>
            <consortium name="RefSeq"/>
        </authorList>
    </citation>
    <scope>IDENTIFICATION</scope>
</reference>
<dbReference type="SMART" id="SM00020">
    <property type="entry name" value="Tryp_SPc"/>
    <property type="match status" value="1"/>
</dbReference>
<dbReference type="InterPro" id="IPR018114">
    <property type="entry name" value="TRYPSIN_HIS"/>
</dbReference>
<proteinExistence type="predicted"/>
<evidence type="ECO:0000256" key="1">
    <source>
        <dbReference type="ARBA" id="ARBA00004613"/>
    </source>
</evidence>
<dbReference type="Pfam" id="PF00089">
    <property type="entry name" value="Trypsin"/>
    <property type="match status" value="1"/>
</dbReference>
<dbReference type="PANTHER" id="PTHR24258">
    <property type="entry name" value="SERINE PROTEASE-RELATED"/>
    <property type="match status" value="1"/>
</dbReference>